<evidence type="ECO:0000256" key="1">
    <source>
        <dbReference type="SAM" id="MobiDB-lite"/>
    </source>
</evidence>
<name>A0ABR3JMM3_9AGAR</name>
<organism evidence="2 3">
    <name type="scientific">Hohenbuehelia grisea</name>
    <dbReference type="NCBI Taxonomy" id="104357"/>
    <lineage>
        <taxon>Eukaryota</taxon>
        <taxon>Fungi</taxon>
        <taxon>Dikarya</taxon>
        <taxon>Basidiomycota</taxon>
        <taxon>Agaricomycotina</taxon>
        <taxon>Agaricomycetes</taxon>
        <taxon>Agaricomycetidae</taxon>
        <taxon>Agaricales</taxon>
        <taxon>Pleurotineae</taxon>
        <taxon>Pleurotaceae</taxon>
        <taxon>Hohenbuehelia</taxon>
    </lineage>
</organism>
<dbReference type="EMBL" id="JASNQZ010000006">
    <property type="protein sequence ID" value="KAL0956859.1"/>
    <property type="molecule type" value="Genomic_DNA"/>
</dbReference>
<protein>
    <submittedName>
        <fullName evidence="2">Uncharacterized protein</fullName>
    </submittedName>
</protein>
<evidence type="ECO:0000313" key="2">
    <source>
        <dbReference type="EMBL" id="KAL0956859.1"/>
    </source>
</evidence>
<feature type="region of interest" description="Disordered" evidence="1">
    <location>
        <begin position="1"/>
        <end position="82"/>
    </location>
</feature>
<comment type="caution">
    <text evidence="2">The sequence shown here is derived from an EMBL/GenBank/DDBJ whole genome shotgun (WGS) entry which is preliminary data.</text>
</comment>
<accession>A0ABR3JMM3</accession>
<dbReference type="Proteomes" id="UP001556367">
    <property type="component" value="Unassembled WGS sequence"/>
</dbReference>
<reference evidence="3" key="1">
    <citation type="submission" date="2024-06" db="EMBL/GenBank/DDBJ databases">
        <title>Multi-omics analyses provide insights into the biosynthesis of the anticancer antibiotic pleurotin in Hohenbuehelia grisea.</title>
        <authorList>
            <person name="Weaver J.A."/>
            <person name="Alberti F."/>
        </authorList>
    </citation>
    <scope>NUCLEOTIDE SEQUENCE [LARGE SCALE GENOMIC DNA]</scope>
    <source>
        <strain evidence="3">T-177</strain>
    </source>
</reference>
<gene>
    <name evidence="2" type="ORF">HGRIS_002967</name>
</gene>
<keyword evidence="3" id="KW-1185">Reference proteome</keyword>
<proteinExistence type="predicted"/>
<sequence>MYMHPSKVTIGGSGRANGDNDVDPFTSFDNATKDETGFAPTIPPKGSQSSMSLDPKVLAPGPKAVGNPQYSTWDKPEGDGVPSLTSTNNFINFCLSTSSPIHDRDGSSQMDPATLLPWELSRVRTGIRLQSSATL</sequence>
<evidence type="ECO:0000313" key="3">
    <source>
        <dbReference type="Proteomes" id="UP001556367"/>
    </source>
</evidence>